<gene>
    <name evidence="2" type="ORF">L195_g054089</name>
</gene>
<dbReference type="STRING" id="57577.A0A2K3KE53"/>
<keyword evidence="2" id="KW-0413">Isomerase</keyword>
<dbReference type="Proteomes" id="UP000236291">
    <property type="component" value="Unassembled WGS sequence"/>
</dbReference>
<dbReference type="EMBL" id="ASHM01093367">
    <property type="protein sequence ID" value="PNX64577.1"/>
    <property type="molecule type" value="Genomic_DNA"/>
</dbReference>
<dbReference type="GO" id="GO:0016853">
    <property type="term" value="F:isomerase activity"/>
    <property type="evidence" value="ECO:0007669"/>
    <property type="project" value="UniProtKB-KW"/>
</dbReference>
<comment type="caution">
    <text evidence="2">The sequence shown here is derived from an EMBL/GenBank/DDBJ whole genome shotgun (WGS) entry which is preliminary data.</text>
</comment>
<feature type="signal peptide" evidence="1">
    <location>
        <begin position="1"/>
        <end position="22"/>
    </location>
</feature>
<accession>A0A2K3KE53</accession>
<name>A0A2K3KE53_TRIPR</name>
<dbReference type="AlphaFoldDB" id="A0A2K3KE53"/>
<feature type="chain" id="PRO_5014451883" evidence="1">
    <location>
        <begin position="23"/>
        <end position="55"/>
    </location>
</feature>
<reference evidence="2 3" key="1">
    <citation type="journal article" date="2014" name="Am. J. Bot.">
        <title>Genome assembly and annotation for red clover (Trifolium pratense; Fabaceae).</title>
        <authorList>
            <person name="Istvanek J."/>
            <person name="Jaros M."/>
            <person name="Krenek A."/>
            <person name="Repkova J."/>
        </authorList>
    </citation>
    <scope>NUCLEOTIDE SEQUENCE [LARGE SCALE GENOMIC DNA]</scope>
    <source>
        <strain evidence="3">cv. Tatra</strain>
        <tissue evidence="2">Young leaves</tissue>
    </source>
</reference>
<evidence type="ECO:0000313" key="3">
    <source>
        <dbReference type="Proteomes" id="UP000236291"/>
    </source>
</evidence>
<protein>
    <submittedName>
        <fullName evidence="2">Xylose isomerase-like protein</fullName>
    </submittedName>
</protein>
<proteinExistence type="predicted"/>
<sequence length="55" mass="6091">MKSGNILLLLLCFNVFYYAVIGAPQTCPATNDAKCGDSDDWEGDFFPGIPKIKYE</sequence>
<organism evidence="2 3">
    <name type="scientific">Trifolium pratense</name>
    <name type="common">Red clover</name>
    <dbReference type="NCBI Taxonomy" id="57577"/>
    <lineage>
        <taxon>Eukaryota</taxon>
        <taxon>Viridiplantae</taxon>
        <taxon>Streptophyta</taxon>
        <taxon>Embryophyta</taxon>
        <taxon>Tracheophyta</taxon>
        <taxon>Spermatophyta</taxon>
        <taxon>Magnoliopsida</taxon>
        <taxon>eudicotyledons</taxon>
        <taxon>Gunneridae</taxon>
        <taxon>Pentapetalae</taxon>
        <taxon>rosids</taxon>
        <taxon>fabids</taxon>
        <taxon>Fabales</taxon>
        <taxon>Fabaceae</taxon>
        <taxon>Papilionoideae</taxon>
        <taxon>50 kb inversion clade</taxon>
        <taxon>NPAAA clade</taxon>
        <taxon>Hologalegina</taxon>
        <taxon>IRL clade</taxon>
        <taxon>Trifolieae</taxon>
        <taxon>Trifolium</taxon>
    </lineage>
</organism>
<evidence type="ECO:0000313" key="2">
    <source>
        <dbReference type="EMBL" id="PNX64577.1"/>
    </source>
</evidence>
<reference evidence="2 3" key="2">
    <citation type="journal article" date="2017" name="Front. Plant Sci.">
        <title>Gene Classification and Mining of Molecular Markers Useful in Red Clover (Trifolium pratense) Breeding.</title>
        <authorList>
            <person name="Istvanek J."/>
            <person name="Dluhosova J."/>
            <person name="Dluhos P."/>
            <person name="Patkova L."/>
            <person name="Nedelnik J."/>
            <person name="Repkova J."/>
        </authorList>
    </citation>
    <scope>NUCLEOTIDE SEQUENCE [LARGE SCALE GENOMIC DNA]</scope>
    <source>
        <strain evidence="3">cv. Tatra</strain>
        <tissue evidence="2">Young leaves</tissue>
    </source>
</reference>
<feature type="non-terminal residue" evidence="2">
    <location>
        <position position="55"/>
    </location>
</feature>
<keyword evidence="1" id="KW-0732">Signal</keyword>
<evidence type="ECO:0000256" key="1">
    <source>
        <dbReference type="SAM" id="SignalP"/>
    </source>
</evidence>